<evidence type="ECO:0000256" key="7">
    <source>
        <dbReference type="SAM" id="Phobius"/>
    </source>
</evidence>
<feature type="domain" description="CSC1/OSCA1-like N-terminal transmembrane" evidence="9">
    <location>
        <begin position="23"/>
        <end position="166"/>
    </location>
</feature>
<evidence type="ECO:0000256" key="5">
    <source>
        <dbReference type="ARBA" id="ARBA00022989"/>
    </source>
</evidence>
<dbReference type="InterPro" id="IPR027815">
    <property type="entry name" value="CSC1/OSCA1-like_cyt"/>
</dbReference>
<name>A0A1R0H2C1_9FUNG</name>
<evidence type="ECO:0000256" key="1">
    <source>
        <dbReference type="ARBA" id="ARBA00004141"/>
    </source>
</evidence>
<feature type="transmembrane region" description="Helical" evidence="7">
    <location>
        <begin position="106"/>
        <end position="125"/>
    </location>
</feature>
<feature type="transmembrane region" description="Helical" evidence="7">
    <location>
        <begin position="575"/>
        <end position="608"/>
    </location>
</feature>
<dbReference type="Pfam" id="PF13967">
    <property type="entry name" value="RSN1_TM"/>
    <property type="match status" value="1"/>
</dbReference>
<dbReference type="AlphaFoldDB" id="A0A1R0H2C1"/>
<organism evidence="11 12">
    <name type="scientific">Smittium mucronatum</name>
    <dbReference type="NCBI Taxonomy" id="133383"/>
    <lineage>
        <taxon>Eukaryota</taxon>
        <taxon>Fungi</taxon>
        <taxon>Fungi incertae sedis</taxon>
        <taxon>Zoopagomycota</taxon>
        <taxon>Kickxellomycotina</taxon>
        <taxon>Harpellomycetes</taxon>
        <taxon>Harpellales</taxon>
        <taxon>Legeriomycetaceae</taxon>
        <taxon>Smittium</taxon>
    </lineage>
</organism>
<keyword evidence="12" id="KW-1185">Reference proteome</keyword>
<evidence type="ECO:0000313" key="12">
    <source>
        <dbReference type="Proteomes" id="UP000187455"/>
    </source>
</evidence>
<dbReference type="Pfam" id="PF02714">
    <property type="entry name" value="RSN1_7TM"/>
    <property type="match status" value="1"/>
</dbReference>
<comment type="caution">
    <text evidence="11">The sequence shown here is derived from an EMBL/GenBank/DDBJ whole genome shotgun (WGS) entry which is preliminary data.</text>
</comment>
<accession>A0A1R0H2C1</accession>
<sequence>MSTSLKDLGAPKELENDSSVSTLISSLIFNLVINAIFILIFCYLRTKNKYFYSPRTFSKNKDSNPGILPKSFFGWFPPLFKYSTNDYVKYCGPDGYMILYIVKQNFILFCIFSLTACAILIPINVTSDGGLGGLDSLSMSNTTKSPNRLWAHLLCTIFFSVIVVIANYVAASETISLRQKYLNSFNYLQTQRSVTVLVSGIPAEKNNVDDIRAEMGDKLPLDVEIYPIKDPKLLNKPFSERNKYHLSLESELSRLATLEKKRQILIEKNKKPKDKPIERKQKKLGFLGLFGEKVDFIENATSVIVENNTLITEKSSEYMDQPSTFSAFLVFKNVQQAHSFANGSGPKIKALIKKIGFSTVINTEIDPQDVVWNNLSVSQTTQHLRRIISYIVSFAIILLWIIPTGFVSIIANFNTLAKYSVFSWVNDLPSFVKGILQGLIPAVALVILTIIVPILFRQLIKFEKGPLSRATELFLIDRFFAFKIINIFIIYLISGTIFSSIKDFIDDPSTVVEQLTSNVPKNSTFYITYVLLLGLGSSSGDISMISGVAIRLLFRKLFGQTPRDVFNNKLPQQLSVGVTIPVLSFVFLLGIVFCTIAPLMTVVSLIFFSLITNSKISKWASATGKFFMSSSGVSEKSSPLLTIPQNERDLNNWQVSEAVSRAESQSEISINNEEQDPSNICNLGYEKLSSPSKLDTFMPPEFSDSGFTTVWVPHIESITVDAVYDETQELLKERGNVVDSDNYFDDRALLHVTTNTLPDSI</sequence>
<dbReference type="InterPro" id="IPR003864">
    <property type="entry name" value="CSC1/OSCA1-like_7TM"/>
</dbReference>
<keyword evidence="5 7" id="KW-1133">Transmembrane helix</keyword>
<dbReference type="GO" id="GO:0005227">
    <property type="term" value="F:calcium-activated cation channel activity"/>
    <property type="evidence" value="ECO:0007669"/>
    <property type="project" value="InterPro"/>
</dbReference>
<dbReference type="Pfam" id="PF14703">
    <property type="entry name" value="PHM7_cyt"/>
    <property type="match status" value="1"/>
</dbReference>
<dbReference type="OrthoDB" id="1076608at2759"/>
<feature type="domain" description="CSC1/OSCA1-like cytosolic" evidence="10">
    <location>
        <begin position="194"/>
        <end position="374"/>
    </location>
</feature>
<dbReference type="PANTHER" id="PTHR13018:SF139">
    <property type="entry name" value="PHOSPHATE METABOLISM PROTEIN 7"/>
    <property type="match status" value="1"/>
</dbReference>
<dbReference type="EMBL" id="LSSL01000991">
    <property type="protein sequence ID" value="OLY83257.1"/>
    <property type="molecule type" value="Genomic_DNA"/>
</dbReference>
<protein>
    <submittedName>
        <fullName evidence="11">Putative membrane protein</fullName>
    </submittedName>
</protein>
<evidence type="ECO:0000256" key="6">
    <source>
        <dbReference type="ARBA" id="ARBA00023136"/>
    </source>
</evidence>
<gene>
    <name evidence="11" type="ORF">AYI68_g2608</name>
</gene>
<keyword evidence="3" id="KW-0813">Transport</keyword>
<keyword evidence="6 7" id="KW-0472">Membrane</keyword>
<reference evidence="11 12" key="1">
    <citation type="journal article" date="2016" name="Mol. Biol. Evol.">
        <title>Genome-Wide Survey of Gut Fungi (Harpellales) Reveals the First Horizontally Transferred Ubiquitin Gene from a Mosquito Host.</title>
        <authorList>
            <person name="Wang Y."/>
            <person name="White M.M."/>
            <person name="Kvist S."/>
            <person name="Moncalvo J.M."/>
        </authorList>
    </citation>
    <scope>NUCLEOTIDE SEQUENCE [LARGE SCALE GENOMIC DNA]</scope>
    <source>
        <strain evidence="11 12">ALG-7-W6</strain>
    </source>
</reference>
<dbReference type="PANTHER" id="PTHR13018">
    <property type="entry name" value="PROBABLE MEMBRANE PROTEIN DUF221-RELATED"/>
    <property type="match status" value="1"/>
</dbReference>
<evidence type="ECO:0000259" key="8">
    <source>
        <dbReference type="Pfam" id="PF02714"/>
    </source>
</evidence>
<dbReference type="GO" id="GO:0005886">
    <property type="term" value="C:plasma membrane"/>
    <property type="evidence" value="ECO:0007669"/>
    <property type="project" value="TreeGrafter"/>
</dbReference>
<evidence type="ECO:0000256" key="4">
    <source>
        <dbReference type="ARBA" id="ARBA00022692"/>
    </source>
</evidence>
<feature type="transmembrane region" description="Helical" evidence="7">
    <location>
        <begin position="387"/>
        <end position="414"/>
    </location>
</feature>
<evidence type="ECO:0000259" key="9">
    <source>
        <dbReference type="Pfam" id="PF13967"/>
    </source>
</evidence>
<feature type="transmembrane region" description="Helical" evidence="7">
    <location>
        <begin position="149"/>
        <end position="170"/>
    </location>
</feature>
<comment type="subcellular location">
    <subcellularLocation>
        <location evidence="1">Membrane</location>
        <topology evidence="1">Multi-pass membrane protein</topology>
    </subcellularLocation>
</comment>
<feature type="transmembrane region" description="Helical" evidence="7">
    <location>
        <begin position="526"/>
        <end position="554"/>
    </location>
</feature>
<evidence type="ECO:0000313" key="11">
    <source>
        <dbReference type="EMBL" id="OLY83257.1"/>
    </source>
</evidence>
<feature type="domain" description="CSC1/OSCA1-like 7TM region" evidence="8">
    <location>
        <begin position="385"/>
        <end position="610"/>
    </location>
</feature>
<keyword evidence="4 7" id="KW-0812">Transmembrane</keyword>
<evidence type="ECO:0000259" key="10">
    <source>
        <dbReference type="Pfam" id="PF14703"/>
    </source>
</evidence>
<feature type="transmembrane region" description="Helical" evidence="7">
    <location>
        <begin position="20"/>
        <end position="44"/>
    </location>
</feature>
<feature type="transmembrane region" description="Helical" evidence="7">
    <location>
        <begin position="434"/>
        <end position="460"/>
    </location>
</feature>
<feature type="transmembrane region" description="Helical" evidence="7">
    <location>
        <begin position="480"/>
        <end position="501"/>
    </location>
</feature>
<evidence type="ECO:0000256" key="3">
    <source>
        <dbReference type="ARBA" id="ARBA00022448"/>
    </source>
</evidence>
<comment type="similarity">
    <text evidence="2">Belongs to the CSC1 (TC 1.A.17) family.</text>
</comment>
<dbReference type="Proteomes" id="UP000187455">
    <property type="component" value="Unassembled WGS sequence"/>
</dbReference>
<dbReference type="InterPro" id="IPR032880">
    <property type="entry name" value="CSC1/OSCA1-like_N"/>
</dbReference>
<evidence type="ECO:0000256" key="2">
    <source>
        <dbReference type="ARBA" id="ARBA00007779"/>
    </source>
</evidence>
<dbReference type="InterPro" id="IPR045122">
    <property type="entry name" value="Csc1-like"/>
</dbReference>
<proteinExistence type="inferred from homology"/>